<protein>
    <submittedName>
        <fullName evidence="7">MoaA/NifB/PqqE/SkfB family radical SAM enzyme</fullName>
    </submittedName>
</protein>
<evidence type="ECO:0000313" key="7">
    <source>
        <dbReference type="EMBL" id="MBB4265983.1"/>
    </source>
</evidence>
<dbReference type="RefSeq" id="WP_184043904.1">
    <property type="nucleotide sequence ID" value="NZ_JACIGK010000010.1"/>
</dbReference>
<dbReference type="InterPro" id="IPR058240">
    <property type="entry name" value="rSAM_sf"/>
</dbReference>
<dbReference type="PROSITE" id="PS51918">
    <property type="entry name" value="RADICAL_SAM"/>
    <property type="match status" value="1"/>
</dbReference>
<dbReference type="PANTHER" id="PTHR11228">
    <property type="entry name" value="RADICAL SAM DOMAIN PROTEIN"/>
    <property type="match status" value="1"/>
</dbReference>
<dbReference type="SFLD" id="SFLDS00029">
    <property type="entry name" value="Radical_SAM"/>
    <property type="match status" value="1"/>
</dbReference>
<dbReference type="Pfam" id="PF04055">
    <property type="entry name" value="Radical_SAM"/>
    <property type="match status" value="1"/>
</dbReference>
<dbReference type="AlphaFoldDB" id="A0A7W6W9N7"/>
<keyword evidence="5" id="KW-0411">Iron-sulfur</keyword>
<comment type="caution">
    <text evidence="7">The sequence shown here is derived from an EMBL/GenBank/DDBJ whole genome shotgun (WGS) entry which is preliminary data.</text>
</comment>
<dbReference type="GO" id="GO:0046872">
    <property type="term" value="F:metal ion binding"/>
    <property type="evidence" value="ECO:0007669"/>
    <property type="project" value="UniProtKB-KW"/>
</dbReference>
<dbReference type="GO" id="GO:0003824">
    <property type="term" value="F:catalytic activity"/>
    <property type="evidence" value="ECO:0007669"/>
    <property type="project" value="InterPro"/>
</dbReference>
<dbReference type="CDD" id="cd01335">
    <property type="entry name" value="Radical_SAM"/>
    <property type="match status" value="1"/>
</dbReference>
<reference evidence="7 8" key="1">
    <citation type="submission" date="2020-08" db="EMBL/GenBank/DDBJ databases">
        <title>Genome sequencing of Purple Non-Sulfur Bacteria from various extreme environments.</title>
        <authorList>
            <person name="Mayer M."/>
        </authorList>
    </citation>
    <scope>NUCLEOTIDE SEQUENCE [LARGE SCALE GENOMIC DNA]</scope>
    <source>
        <strain evidence="7 8">JA131</strain>
    </source>
</reference>
<dbReference type="InterPro" id="IPR007197">
    <property type="entry name" value="rSAM"/>
</dbReference>
<dbReference type="EMBL" id="JACIGK010000010">
    <property type="protein sequence ID" value="MBB4265983.1"/>
    <property type="molecule type" value="Genomic_DNA"/>
</dbReference>
<organism evidence="7 8">
    <name type="scientific">Roseospira visakhapatnamensis</name>
    <dbReference type="NCBI Taxonomy" id="390880"/>
    <lineage>
        <taxon>Bacteria</taxon>
        <taxon>Pseudomonadati</taxon>
        <taxon>Pseudomonadota</taxon>
        <taxon>Alphaproteobacteria</taxon>
        <taxon>Rhodospirillales</taxon>
        <taxon>Rhodospirillaceae</taxon>
        <taxon>Roseospira</taxon>
    </lineage>
</organism>
<name>A0A7W6W9N7_9PROT</name>
<keyword evidence="2" id="KW-0949">S-adenosyl-L-methionine</keyword>
<proteinExistence type="predicted"/>
<evidence type="ECO:0000256" key="5">
    <source>
        <dbReference type="ARBA" id="ARBA00023014"/>
    </source>
</evidence>
<gene>
    <name evidence="7" type="ORF">GGD89_001609</name>
</gene>
<dbReference type="Gene3D" id="3.20.20.70">
    <property type="entry name" value="Aldolase class I"/>
    <property type="match status" value="1"/>
</dbReference>
<dbReference type="Proteomes" id="UP000554286">
    <property type="component" value="Unassembled WGS sequence"/>
</dbReference>
<dbReference type="InterPro" id="IPR013785">
    <property type="entry name" value="Aldolase_TIM"/>
</dbReference>
<keyword evidence="3" id="KW-0479">Metal-binding</keyword>
<comment type="cofactor">
    <cofactor evidence="1">
        <name>[4Fe-4S] cluster</name>
        <dbReference type="ChEBI" id="CHEBI:49883"/>
    </cofactor>
</comment>
<evidence type="ECO:0000256" key="1">
    <source>
        <dbReference type="ARBA" id="ARBA00001966"/>
    </source>
</evidence>
<dbReference type="SFLD" id="SFLDG01067">
    <property type="entry name" value="SPASM/twitch_domain_containing"/>
    <property type="match status" value="1"/>
</dbReference>
<evidence type="ECO:0000313" key="8">
    <source>
        <dbReference type="Proteomes" id="UP000554286"/>
    </source>
</evidence>
<evidence type="ECO:0000256" key="3">
    <source>
        <dbReference type="ARBA" id="ARBA00022723"/>
    </source>
</evidence>
<dbReference type="InterPro" id="IPR050377">
    <property type="entry name" value="Radical_SAM_PqqE_MftC-like"/>
</dbReference>
<sequence>MANFVQKVAAGVPFFAKEVRVAVSDRTPFMIARPRSVNILPSKRCNAFCPMCPIGEANLKGEKPDPVELTAGQVSELFDGIKDLSGKGVVVSFADGEPTVWKPLWDMLERGRDLGFAISFTTNGYTMKEAQAARVASINPFNVGVSLESLRGEINEIMRPLDGKGTQKTIDCIENLLAARDQAGADMSLNIKTVLSGVNYEYVHEIVERFAARPGVMWTPQPFRGTDDRMWIHDTKRFAEVIEHLITLRTQGHKINASDKNLRDFVTYFEAGMERVDNAPNRSGEETLDAPRCQIGFTSIFVTQDAQVRLCPYMEPVGRIGDGQTLRQMWTGKAAQERREQIAACKVDCELSCTRRTSILNKAKLFLQR</sequence>
<keyword evidence="4" id="KW-0408">Iron</keyword>
<dbReference type="PANTHER" id="PTHR11228:SF7">
    <property type="entry name" value="PQQA PEPTIDE CYCLASE"/>
    <property type="match status" value="1"/>
</dbReference>
<evidence type="ECO:0000259" key="6">
    <source>
        <dbReference type="PROSITE" id="PS51918"/>
    </source>
</evidence>
<dbReference type="GO" id="GO:0051536">
    <property type="term" value="F:iron-sulfur cluster binding"/>
    <property type="evidence" value="ECO:0007669"/>
    <property type="project" value="UniProtKB-KW"/>
</dbReference>
<accession>A0A7W6W9N7</accession>
<feature type="domain" description="Radical SAM core" evidence="6">
    <location>
        <begin position="31"/>
        <end position="258"/>
    </location>
</feature>
<evidence type="ECO:0000256" key="4">
    <source>
        <dbReference type="ARBA" id="ARBA00023004"/>
    </source>
</evidence>
<keyword evidence="8" id="KW-1185">Reference proteome</keyword>
<evidence type="ECO:0000256" key="2">
    <source>
        <dbReference type="ARBA" id="ARBA00022691"/>
    </source>
</evidence>
<dbReference type="SUPFAM" id="SSF102114">
    <property type="entry name" value="Radical SAM enzymes"/>
    <property type="match status" value="1"/>
</dbReference>